<proteinExistence type="predicted"/>
<gene>
    <name evidence="3" type="ORF">CKM354_000625100</name>
</gene>
<dbReference type="AlphaFoldDB" id="A0A9P3FI14"/>
<reference evidence="3 4" key="1">
    <citation type="submission" date="2021-01" db="EMBL/GenBank/DDBJ databases">
        <title>Cercospora kikuchii MAFF 305040 whole genome shotgun sequence.</title>
        <authorList>
            <person name="Kashiwa T."/>
            <person name="Suzuki T."/>
        </authorList>
    </citation>
    <scope>NUCLEOTIDE SEQUENCE [LARGE SCALE GENOMIC DNA]</scope>
    <source>
        <strain evidence="3 4">MAFF 305040</strain>
    </source>
</reference>
<protein>
    <submittedName>
        <fullName evidence="3">Uncharacterized protein</fullName>
    </submittedName>
</protein>
<name>A0A9P3FI14_9PEZI</name>
<dbReference type="EMBL" id="BOLY01000004">
    <property type="protein sequence ID" value="GIZ43005.1"/>
    <property type="molecule type" value="Genomic_DNA"/>
</dbReference>
<evidence type="ECO:0000256" key="1">
    <source>
        <dbReference type="SAM" id="Coils"/>
    </source>
</evidence>
<keyword evidence="4" id="KW-1185">Reference proteome</keyword>
<feature type="region of interest" description="Disordered" evidence="2">
    <location>
        <begin position="1"/>
        <end position="40"/>
    </location>
</feature>
<feature type="coiled-coil region" evidence="1">
    <location>
        <begin position="61"/>
        <end position="95"/>
    </location>
</feature>
<sequence length="155" mass="17296">MDDDKMKHSQAPGSGLEPLDTGEEGCASPQEPQSESLTKDGTDALIREIEAMTDAELQQALVYERAEREALLKRKEELLRENAKLLQEQEELAIKIAEKIVRGKIAEAAREERDKMQTALIKELQAKEAELIRDISRLKAQRDSGRSASKAGPNE</sequence>
<dbReference type="GeneID" id="68291826"/>
<dbReference type="Proteomes" id="UP000825890">
    <property type="component" value="Unassembled WGS sequence"/>
</dbReference>
<organism evidence="3 4">
    <name type="scientific">Cercospora kikuchii</name>
    <dbReference type="NCBI Taxonomy" id="84275"/>
    <lineage>
        <taxon>Eukaryota</taxon>
        <taxon>Fungi</taxon>
        <taxon>Dikarya</taxon>
        <taxon>Ascomycota</taxon>
        <taxon>Pezizomycotina</taxon>
        <taxon>Dothideomycetes</taxon>
        <taxon>Dothideomycetidae</taxon>
        <taxon>Mycosphaerellales</taxon>
        <taxon>Mycosphaerellaceae</taxon>
        <taxon>Cercospora</taxon>
    </lineage>
</organism>
<keyword evidence="1" id="KW-0175">Coiled coil</keyword>
<accession>A0A9P3FI14</accession>
<dbReference type="RefSeq" id="XP_044657492.1">
    <property type="nucleotide sequence ID" value="XM_044801557.1"/>
</dbReference>
<evidence type="ECO:0000313" key="4">
    <source>
        <dbReference type="Proteomes" id="UP000825890"/>
    </source>
</evidence>
<evidence type="ECO:0000256" key="2">
    <source>
        <dbReference type="SAM" id="MobiDB-lite"/>
    </source>
</evidence>
<evidence type="ECO:0000313" key="3">
    <source>
        <dbReference type="EMBL" id="GIZ43005.1"/>
    </source>
</evidence>
<comment type="caution">
    <text evidence="3">The sequence shown here is derived from an EMBL/GenBank/DDBJ whole genome shotgun (WGS) entry which is preliminary data.</text>
</comment>